<evidence type="ECO:0000313" key="4">
    <source>
        <dbReference type="Proteomes" id="UP000272316"/>
    </source>
</evidence>
<evidence type="ECO:0000256" key="1">
    <source>
        <dbReference type="ARBA" id="ARBA00022679"/>
    </source>
</evidence>
<dbReference type="Pfam" id="PF00534">
    <property type="entry name" value="Glycos_transf_1"/>
    <property type="match status" value="1"/>
</dbReference>
<proteinExistence type="predicted"/>
<dbReference type="AlphaFoldDB" id="A0A3G8ZA68"/>
<reference evidence="4" key="1">
    <citation type="submission" date="2018-11" db="EMBL/GenBank/DDBJ databases">
        <title>Proposal to divide the Flavobacteriaceae and reorganize its genera based on Amino Acid Identity values calculated from whole genome sequences.</title>
        <authorList>
            <person name="Nicholson A.C."/>
            <person name="Gulvik C.A."/>
            <person name="Whitney A.M."/>
            <person name="Sheth M."/>
            <person name="Batra D."/>
            <person name="Pryor J."/>
            <person name="Bernardet J.-F."/>
            <person name="Hugo C."/>
            <person name="Kampfer P."/>
            <person name="Newman J.D."/>
            <person name="McQuiston J.R."/>
        </authorList>
    </citation>
    <scope>NUCLEOTIDE SEQUENCE [LARGE SCALE GENOMIC DNA]</scope>
    <source>
        <strain evidence="4">H6466</strain>
    </source>
</reference>
<dbReference type="Proteomes" id="UP000272316">
    <property type="component" value="Chromosome"/>
</dbReference>
<protein>
    <submittedName>
        <fullName evidence="3">Glycosyltransferase</fullName>
    </submittedName>
</protein>
<dbReference type="GO" id="GO:0016757">
    <property type="term" value="F:glycosyltransferase activity"/>
    <property type="evidence" value="ECO:0007669"/>
    <property type="project" value="InterPro"/>
</dbReference>
<keyword evidence="1 3" id="KW-0808">Transferase</keyword>
<dbReference type="PANTHER" id="PTHR46401">
    <property type="entry name" value="GLYCOSYLTRANSFERASE WBBK-RELATED"/>
    <property type="match status" value="1"/>
</dbReference>
<dbReference type="Gene3D" id="3.40.50.2000">
    <property type="entry name" value="Glycogen Phosphorylase B"/>
    <property type="match status" value="2"/>
</dbReference>
<feature type="domain" description="Glycosyl transferase family 1" evidence="2">
    <location>
        <begin position="221"/>
        <end position="388"/>
    </location>
</feature>
<dbReference type="EMBL" id="CP034160">
    <property type="protein sequence ID" value="AZI54289.1"/>
    <property type="molecule type" value="Genomic_DNA"/>
</dbReference>
<organism evidence="3 4">
    <name type="scientific">Epilithonimonas vandammei</name>
    <dbReference type="NCBI Taxonomy" id="2487072"/>
    <lineage>
        <taxon>Bacteria</taxon>
        <taxon>Pseudomonadati</taxon>
        <taxon>Bacteroidota</taxon>
        <taxon>Flavobacteriia</taxon>
        <taxon>Flavobacteriales</taxon>
        <taxon>Weeksellaceae</taxon>
        <taxon>Chryseobacterium group</taxon>
        <taxon>Epilithonimonas</taxon>
    </lineage>
</organism>
<evidence type="ECO:0000259" key="2">
    <source>
        <dbReference type="Pfam" id="PF00534"/>
    </source>
</evidence>
<gene>
    <name evidence="3" type="ORF">EIB75_02995</name>
</gene>
<name>A0A3G8ZA68_9FLAO</name>
<dbReference type="RefSeq" id="WP_124985665.1">
    <property type="nucleotide sequence ID" value="NZ_CP034160.1"/>
</dbReference>
<dbReference type="InterPro" id="IPR001296">
    <property type="entry name" value="Glyco_trans_1"/>
</dbReference>
<dbReference type="GO" id="GO:0009103">
    <property type="term" value="P:lipopolysaccharide biosynthetic process"/>
    <property type="evidence" value="ECO:0007669"/>
    <property type="project" value="TreeGrafter"/>
</dbReference>
<dbReference type="PANTHER" id="PTHR46401:SF2">
    <property type="entry name" value="GLYCOSYLTRANSFERASE WBBK-RELATED"/>
    <property type="match status" value="1"/>
</dbReference>
<evidence type="ECO:0000313" key="3">
    <source>
        <dbReference type="EMBL" id="AZI54289.1"/>
    </source>
</evidence>
<dbReference type="SUPFAM" id="SSF53756">
    <property type="entry name" value="UDP-Glycosyltransferase/glycogen phosphorylase"/>
    <property type="match status" value="1"/>
</dbReference>
<sequence length="413" mass="47287">MAKTVFFTLNNFQKEGGGTIRMLGIINELARHNDEIILMSNIKDKSKVSPNVQHIALETEFSPEEKRKFQFLLGAFGYSFLNRAFSRQLESLRKSFSKLNSDDKVIFFEYLDNSIGYWLKKNNIIPSYINDIHGIASNEFIFQRKKAKSLLSKLFLKVKEKIAMALDKKVFNDAEAIIYASAAMDDYYKNLYPSLRKKNNIFLPYVLNNANVKAPDNDVIQKIKADWGITDSDFVFLFAGAYKETGGIQDLMLAFDNIAPEFPEAKLILVGDGPTFENCRTLKESLSSSERILQMGRQPYNYLSSFQEIAHVLVCPDRQNLFSDLIVHVKYLDALISGKIVINGSFKSVMEINSGKKLSLLFKPSDIDDLGHKMKDSIRHYDTLRHEFSDSKQYTLDNLTYSNYIKNLNNFGH</sequence>
<accession>A0A3G8ZA68</accession>
<dbReference type="KEGG" id="eva:EIB75_02995"/>